<gene>
    <name evidence="1" type="ORF">MM415B08509_0006</name>
</gene>
<dbReference type="AlphaFoldDB" id="A0A6M3LV37"/>
<organism evidence="1">
    <name type="scientific">viral metagenome</name>
    <dbReference type="NCBI Taxonomy" id="1070528"/>
    <lineage>
        <taxon>unclassified sequences</taxon>
        <taxon>metagenomes</taxon>
        <taxon>organismal metagenomes</taxon>
    </lineage>
</organism>
<accession>A0A6M3LV37</accession>
<name>A0A6M3LV37_9ZZZZ</name>
<reference evidence="1" key="1">
    <citation type="submission" date="2020-03" db="EMBL/GenBank/DDBJ databases">
        <title>The deep terrestrial virosphere.</title>
        <authorList>
            <person name="Holmfeldt K."/>
            <person name="Nilsson E."/>
            <person name="Simone D."/>
            <person name="Lopez-Fernandez M."/>
            <person name="Wu X."/>
            <person name="de Brujin I."/>
            <person name="Lundin D."/>
            <person name="Andersson A."/>
            <person name="Bertilsson S."/>
            <person name="Dopson M."/>
        </authorList>
    </citation>
    <scope>NUCLEOTIDE SEQUENCE</scope>
    <source>
        <strain evidence="1">MM415B08509</strain>
    </source>
</reference>
<protein>
    <submittedName>
        <fullName evidence="1">Uncharacterized protein</fullName>
    </submittedName>
</protein>
<evidence type="ECO:0000313" key="1">
    <source>
        <dbReference type="EMBL" id="QJA96468.1"/>
    </source>
</evidence>
<sequence>MILHPHKDYPFIVWTPRDDINTFSAIGYRTLEGAWELVKGRPGSFLTVTLEADRLYGG</sequence>
<dbReference type="EMBL" id="MT143403">
    <property type="protein sequence ID" value="QJA96468.1"/>
    <property type="molecule type" value="Genomic_DNA"/>
</dbReference>
<proteinExistence type="predicted"/>